<dbReference type="AlphaFoldDB" id="A0A6A8LIT8"/>
<accession>A0A6A8LIT8</accession>
<gene>
    <name evidence="2" type="ORF">GKC39_08780</name>
</gene>
<name>A0A6A8LIT8_BACVE</name>
<evidence type="ECO:0000313" key="2">
    <source>
        <dbReference type="EMBL" id="MSE02160.1"/>
    </source>
</evidence>
<organism evidence="2">
    <name type="scientific">Bacillus velezensis</name>
    <dbReference type="NCBI Taxonomy" id="492670"/>
    <lineage>
        <taxon>Bacteria</taxon>
        <taxon>Bacillati</taxon>
        <taxon>Bacillota</taxon>
        <taxon>Bacilli</taxon>
        <taxon>Bacillales</taxon>
        <taxon>Bacillaceae</taxon>
        <taxon>Bacillus</taxon>
        <taxon>Bacillus amyloliquefaciens group</taxon>
    </lineage>
</organism>
<feature type="compositionally biased region" description="Basic and acidic residues" evidence="1">
    <location>
        <begin position="47"/>
        <end position="63"/>
    </location>
</feature>
<dbReference type="RefSeq" id="WP_003154980.1">
    <property type="nucleotide sequence ID" value="NZ_AP024501.1"/>
</dbReference>
<proteinExistence type="predicted"/>
<evidence type="ECO:0000256" key="1">
    <source>
        <dbReference type="SAM" id="MobiDB-lite"/>
    </source>
</evidence>
<comment type="caution">
    <text evidence="2">The sequence shown here is derived from an EMBL/GenBank/DDBJ whole genome shotgun (WGS) entry which is preliminary data.</text>
</comment>
<sequence>MIYAGRIQNQQYSQYANRAAGYKPDYAGITKAAALANDRVYREVERRQENTAAAEKKMHEEKRKRSLSRLPQIMGKGRLINQYV</sequence>
<protein>
    <submittedName>
        <fullName evidence="2">Uncharacterized protein</fullName>
    </submittedName>
</protein>
<reference evidence="2" key="1">
    <citation type="submission" date="2019-11" db="EMBL/GenBank/DDBJ databases">
        <title>Draft Genome Sequence of Plant Growth-Promoting Rhizosphere-Associated Bacteria.</title>
        <authorList>
            <person name="Vasilyev I.Y."/>
            <person name="Radchenko V."/>
            <person name="Ilnitskaya E.V."/>
        </authorList>
    </citation>
    <scope>NUCLEOTIDE SEQUENCE</scope>
    <source>
        <strain evidence="2">VRA_517_n</strain>
    </source>
</reference>
<feature type="region of interest" description="Disordered" evidence="1">
    <location>
        <begin position="47"/>
        <end position="67"/>
    </location>
</feature>
<dbReference type="EMBL" id="WKKV01000003">
    <property type="protein sequence ID" value="MSE02160.1"/>
    <property type="molecule type" value="Genomic_DNA"/>
</dbReference>